<gene>
    <name evidence="3" type="ORF">HU742_025850</name>
    <name evidence="2" type="ORF">HU742_19790</name>
</gene>
<reference evidence="3" key="3">
    <citation type="submission" date="2021-06" db="EMBL/GenBank/DDBJ databases">
        <title>Updating the genus Pseudomonas: Description of 43 new species and partition of the Pseudomonas putida group.</title>
        <authorList>
            <person name="Girard L."/>
            <person name="Lood C."/>
            <person name="Vandamme P."/>
            <person name="Rokni-Zadeh H."/>
            <person name="Van Noort V."/>
            <person name="Hofte M."/>
            <person name="Lavigne R."/>
            <person name="De Mot R."/>
        </authorList>
    </citation>
    <scope>NUCLEOTIDE SEQUENCE</scope>
    <source>
        <strain evidence="3">SWRI102</strain>
    </source>
</reference>
<evidence type="ECO:0000313" key="2">
    <source>
        <dbReference type="EMBL" id="MBC3397460.1"/>
    </source>
</evidence>
<dbReference type="EMBL" id="JABWQX020000008">
    <property type="protein sequence ID" value="MBV4554579.1"/>
    <property type="molecule type" value="Genomic_DNA"/>
</dbReference>
<dbReference type="SMART" id="SM00530">
    <property type="entry name" value="HTH_XRE"/>
    <property type="match status" value="1"/>
</dbReference>
<dbReference type="Proteomes" id="UP000659438">
    <property type="component" value="Unassembled WGS sequence"/>
</dbReference>
<evidence type="ECO:0000259" key="1">
    <source>
        <dbReference type="PROSITE" id="PS50943"/>
    </source>
</evidence>
<evidence type="ECO:0000313" key="4">
    <source>
        <dbReference type="Proteomes" id="UP000659438"/>
    </source>
</evidence>
<proteinExistence type="predicted"/>
<protein>
    <submittedName>
        <fullName evidence="2">Helix-turn-helix transcriptional regulator</fullName>
    </submittedName>
</protein>
<evidence type="ECO:0000313" key="3">
    <source>
        <dbReference type="EMBL" id="MBV4554579.1"/>
    </source>
</evidence>
<sequence length="199" mass="21935">MYKKDRTEQLKNNIKYLIRSRGETRLSLCSASGLTRTTIYNILEGRVVNVQQSTIQKISDFFGVSYKEIETVDLEGREVIESSASLYGNMNPAAVPIIRESQLVDSLGKRIGELVVANPLTYYFGAASNLIGVLLEKDISGVYDRGDLLVVRKGGASNSGEKLVYSRATKKLFVVSEPGFDSDVALVIGEVVEERFNGQ</sequence>
<dbReference type="EMBL" id="JABWQX010000008">
    <property type="protein sequence ID" value="MBC3397460.1"/>
    <property type="molecule type" value="Genomic_DNA"/>
</dbReference>
<reference evidence="2 4" key="1">
    <citation type="journal article" date="2020" name="Microorganisms">
        <title>Reliable Identification of Environmental Pseudomonas Isolates Using the rpoD Gene.</title>
        <authorList>
            <consortium name="The Broad Institute Genome Sequencing Platform"/>
            <person name="Girard L."/>
            <person name="Lood C."/>
            <person name="Rokni-Zadeh H."/>
            <person name="van Noort V."/>
            <person name="Lavigne R."/>
            <person name="De Mot R."/>
        </authorList>
    </citation>
    <scope>NUCLEOTIDE SEQUENCE</scope>
    <source>
        <strain evidence="2 4">SWRI102</strain>
    </source>
</reference>
<organism evidence="2">
    <name type="scientific">Pseudomonas marvdashtae</name>
    <dbReference type="NCBI Taxonomy" id="2745500"/>
    <lineage>
        <taxon>Bacteria</taxon>
        <taxon>Pseudomonadati</taxon>
        <taxon>Pseudomonadota</taxon>
        <taxon>Gammaproteobacteria</taxon>
        <taxon>Pseudomonadales</taxon>
        <taxon>Pseudomonadaceae</taxon>
        <taxon>Pseudomonas</taxon>
    </lineage>
</organism>
<name>A0A923FTM1_9PSED</name>
<feature type="domain" description="HTH cro/C1-type" evidence="1">
    <location>
        <begin position="14"/>
        <end position="69"/>
    </location>
</feature>
<dbReference type="Pfam" id="PF13443">
    <property type="entry name" value="HTH_26"/>
    <property type="match status" value="1"/>
</dbReference>
<comment type="caution">
    <text evidence="2">The sequence shown here is derived from an EMBL/GenBank/DDBJ whole genome shotgun (WGS) entry which is preliminary data.</text>
</comment>
<dbReference type="PROSITE" id="PS50943">
    <property type="entry name" value="HTH_CROC1"/>
    <property type="match status" value="1"/>
</dbReference>
<dbReference type="InterPro" id="IPR001387">
    <property type="entry name" value="Cro/C1-type_HTH"/>
</dbReference>
<dbReference type="AlphaFoldDB" id="A0A923FTM1"/>
<keyword evidence="4" id="KW-1185">Reference proteome</keyword>
<reference evidence="2" key="2">
    <citation type="submission" date="2020-07" db="EMBL/GenBank/DDBJ databases">
        <authorList>
            <person name="Lood C."/>
            <person name="Girard L."/>
        </authorList>
    </citation>
    <scope>NUCLEOTIDE SEQUENCE</scope>
    <source>
        <strain evidence="2">SWRI102</strain>
    </source>
</reference>
<dbReference type="InterPro" id="IPR010982">
    <property type="entry name" value="Lambda_DNA-bd_dom_sf"/>
</dbReference>
<accession>A0A923FTM1</accession>
<dbReference type="RefSeq" id="WP_186639695.1">
    <property type="nucleotide sequence ID" value="NZ_JABWQX020000008.1"/>
</dbReference>
<dbReference type="Gene3D" id="1.10.260.40">
    <property type="entry name" value="lambda repressor-like DNA-binding domains"/>
    <property type="match status" value="1"/>
</dbReference>
<dbReference type="SUPFAM" id="SSF47413">
    <property type="entry name" value="lambda repressor-like DNA-binding domains"/>
    <property type="match status" value="1"/>
</dbReference>
<dbReference type="GO" id="GO:0003677">
    <property type="term" value="F:DNA binding"/>
    <property type="evidence" value="ECO:0007669"/>
    <property type="project" value="InterPro"/>
</dbReference>